<dbReference type="AlphaFoldDB" id="A0AAW0G5V0"/>
<dbReference type="Proteomes" id="UP001385951">
    <property type="component" value="Unassembled WGS sequence"/>
</dbReference>
<reference evidence="2 3" key="1">
    <citation type="submission" date="2022-09" db="EMBL/GenBank/DDBJ databases">
        <authorList>
            <person name="Palmer J.M."/>
        </authorList>
    </citation>
    <scope>NUCLEOTIDE SEQUENCE [LARGE SCALE GENOMIC DNA]</scope>
    <source>
        <strain evidence="2 3">DSM 7382</strain>
    </source>
</reference>
<evidence type="ECO:0000256" key="1">
    <source>
        <dbReference type="SAM" id="MobiDB-lite"/>
    </source>
</evidence>
<gene>
    <name evidence="2" type="ORF">QCA50_011246</name>
</gene>
<evidence type="ECO:0000313" key="3">
    <source>
        <dbReference type="Proteomes" id="UP001385951"/>
    </source>
</evidence>
<keyword evidence="3" id="KW-1185">Reference proteome</keyword>
<evidence type="ECO:0000313" key="2">
    <source>
        <dbReference type="EMBL" id="KAK7685383.1"/>
    </source>
</evidence>
<dbReference type="EMBL" id="JASBNA010000020">
    <property type="protein sequence ID" value="KAK7685383.1"/>
    <property type="molecule type" value="Genomic_DNA"/>
</dbReference>
<proteinExistence type="predicted"/>
<sequence>MLLFAPTESGKRYIAFGLHIARDRGADDVVEVAEPWMHSILPMLILSIQSSSAVDPSSSETPTLDDETAQQMEAATRSDQARLRGQVRTSEEYYWAITRAFDKKRVDEFVRLRRFDEIPQGPQQSMDVAHIIPFLPNKFKDNGYSPAIAGAAHTWDML</sequence>
<protein>
    <recommendedName>
        <fullName evidence="4">HNH nuclease domain-containing protein</fullName>
    </recommendedName>
</protein>
<feature type="region of interest" description="Disordered" evidence="1">
    <location>
        <begin position="54"/>
        <end position="83"/>
    </location>
</feature>
<organism evidence="2 3">
    <name type="scientific">Cerrena zonata</name>
    <dbReference type="NCBI Taxonomy" id="2478898"/>
    <lineage>
        <taxon>Eukaryota</taxon>
        <taxon>Fungi</taxon>
        <taxon>Dikarya</taxon>
        <taxon>Basidiomycota</taxon>
        <taxon>Agaricomycotina</taxon>
        <taxon>Agaricomycetes</taxon>
        <taxon>Polyporales</taxon>
        <taxon>Cerrenaceae</taxon>
        <taxon>Cerrena</taxon>
    </lineage>
</organism>
<comment type="caution">
    <text evidence="2">The sequence shown here is derived from an EMBL/GenBank/DDBJ whole genome shotgun (WGS) entry which is preliminary data.</text>
</comment>
<accession>A0AAW0G5V0</accession>
<evidence type="ECO:0008006" key="4">
    <source>
        <dbReference type="Google" id="ProtNLM"/>
    </source>
</evidence>
<name>A0AAW0G5V0_9APHY</name>